<evidence type="ECO:0000256" key="4">
    <source>
        <dbReference type="ARBA" id="ARBA00023027"/>
    </source>
</evidence>
<dbReference type="Gene3D" id="3.40.50.720">
    <property type="entry name" value="NAD(P)-binding Rossmann-like Domain"/>
    <property type="match status" value="1"/>
</dbReference>
<dbReference type="Gene3D" id="1.10.1040.10">
    <property type="entry name" value="N-(1-d-carboxylethyl)-l-norvaline Dehydrogenase, domain 2"/>
    <property type="match status" value="1"/>
</dbReference>
<dbReference type="InterPro" id="IPR015815">
    <property type="entry name" value="HIBADH-related"/>
</dbReference>
<dbReference type="GO" id="GO:0008442">
    <property type="term" value="F:3-hydroxyisobutyrate dehydrogenase activity"/>
    <property type="evidence" value="ECO:0007669"/>
    <property type="project" value="UniProtKB-EC"/>
</dbReference>
<comment type="caution">
    <text evidence="9">The sequence shown here is derived from an EMBL/GenBank/DDBJ whole genome shotgun (WGS) entry which is preliminary data.</text>
</comment>
<dbReference type="Pfam" id="PF14833">
    <property type="entry name" value="NAD_binding_11"/>
    <property type="match status" value="1"/>
</dbReference>
<evidence type="ECO:0000256" key="5">
    <source>
        <dbReference type="PIRSR" id="PIRSR000103-1"/>
    </source>
</evidence>
<gene>
    <name evidence="9" type="primary">mmsB</name>
    <name evidence="9" type="ORF">CSA61_00495</name>
</gene>
<dbReference type="EMBL" id="PDSG01000004">
    <property type="protein sequence ID" value="PIE20678.1"/>
    <property type="molecule type" value="Genomic_DNA"/>
</dbReference>
<dbReference type="GO" id="GO:0050661">
    <property type="term" value="F:NADP binding"/>
    <property type="evidence" value="ECO:0007669"/>
    <property type="project" value="InterPro"/>
</dbReference>
<dbReference type="SUPFAM" id="SSF48179">
    <property type="entry name" value="6-phosphogluconate dehydrogenase C-terminal domain-like"/>
    <property type="match status" value="1"/>
</dbReference>
<feature type="domain" description="6-phosphogluconate dehydrogenase NADP-binding" evidence="7">
    <location>
        <begin position="3"/>
        <end position="163"/>
    </location>
</feature>
<sequence>MATIGFIGLGNMGGPMAINLVKAGHSVKAFDLSQDAIAKVVAEGGAAAATASEAATEVDFLVTMLPAGKHVEGLMVTGDAPLFDVVADGTLIIDSSTIDADTAQRVAAIGADRGINFIDAPVSGGVGGAVAGTLAFMVGASDEQFAKAKPILECMGKNIFHAGNNGAGQIAKCCNNMLLSILMTGTAEALNMGVNNGLDPAVLSEIMKQSSGNNWTLQVYNPVPGVMEGVPSSNNYQGGFQVDLMYKDLGLAMEVSQQSASPTPMGSQARALFNLHKAKGNGGLDFSSVYRLYQDEA</sequence>
<dbReference type="InterPro" id="IPR008927">
    <property type="entry name" value="6-PGluconate_DH-like_C_sf"/>
</dbReference>
<dbReference type="Pfam" id="PF03446">
    <property type="entry name" value="NAD_binding_2"/>
    <property type="match status" value="1"/>
</dbReference>
<evidence type="ECO:0000256" key="2">
    <source>
        <dbReference type="ARBA" id="ARBA00022456"/>
    </source>
</evidence>
<dbReference type="InterPro" id="IPR013328">
    <property type="entry name" value="6PGD_dom2"/>
</dbReference>
<protein>
    <recommendedName>
        <fullName evidence="6">3-hydroxyisobutyrate dehydrogenase</fullName>
        <shortName evidence="6">HIBADH</shortName>
        <ecNumber evidence="6">1.1.1.31</ecNumber>
    </recommendedName>
</protein>
<dbReference type="GO" id="GO:0006574">
    <property type="term" value="P:L-valine catabolic process"/>
    <property type="evidence" value="ECO:0007669"/>
    <property type="project" value="UniProtKB-UniPathway"/>
</dbReference>
<dbReference type="PROSITE" id="PS00895">
    <property type="entry name" value="3_HYDROXYISOBUT_DH"/>
    <property type="match status" value="1"/>
</dbReference>
<dbReference type="UniPathway" id="UPA00362"/>
<comment type="pathway">
    <text evidence="6">Amino-acid degradation; L-valine degradation.</text>
</comment>
<comment type="similarity">
    <text evidence="1 6">Belongs to the HIBADH-related family.</text>
</comment>
<dbReference type="InterPro" id="IPR036291">
    <property type="entry name" value="NAD(P)-bd_dom_sf"/>
</dbReference>
<dbReference type="InterPro" id="IPR029154">
    <property type="entry name" value="HIBADH-like_NADP-bd"/>
</dbReference>
<name>A0A2G6JB77_NEPCE</name>
<keyword evidence="2 6" id="KW-0101">Branched-chain amino acid catabolism</keyword>
<dbReference type="AlphaFoldDB" id="A0A2G6JB77"/>
<dbReference type="SUPFAM" id="SSF51735">
    <property type="entry name" value="NAD(P)-binding Rossmann-fold domains"/>
    <property type="match status" value="1"/>
</dbReference>
<organism evidence="9 10">
    <name type="scientific">Neptuniibacter caesariensis</name>
    <dbReference type="NCBI Taxonomy" id="207954"/>
    <lineage>
        <taxon>Bacteria</taxon>
        <taxon>Pseudomonadati</taxon>
        <taxon>Pseudomonadota</taxon>
        <taxon>Gammaproteobacteria</taxon>
        <taxon>Oceanospirillales</taxon>
        <taxon>Oceanospirillaceae</taxon>
        <taxon>Neptuniibacter</taxon>
    </lineage>
</organism>
<evidence type="ECO:0000256" key="3">
    <source>
        <dbReference type="ARBA" id="ARBA00023002"/>
    </source>
</evidence>
<evidence type="ECO:0000259" key="8">
    <source>
        <dbReference type="Pfam" id="PF14833"/>
    </source>
</evidence>
<dbReference type="PANTHER" id="PTHR22981">
    <property type="entry name" value="3-HYDROXYISOBUTYRATE DEHYDROGENASE-RELATED"/>
    <property type="match status" value="1"/>
</dbReference>
<evidence type="ECO:0000313" key="10">
    <source>
        <dbReference type="Proteomes" id="UP000242733"/>
    </source>
</evidence>
<dbReference type="Proteomes" id="UP000242733">
    <property type="component" value="Unassembled WGS sequence"/>
</dbReference>
<dbReference type="NCBIfam" id="TIGR01692">
    <property type="entry name" value="HIBADH"/>
    <property type="match status" value="1"/>
</dbReference>
<dbReference type="InterPro" id="IPR002204">
    <property type="entry name" value="3-OH-isobutyrate_DH-rel_CS"/>
</dbReference>
<reference evidence="9 10" key="1">
    <citation type="submission" date="2017-10" db="EMBL/GenBank/DDBJ databases">
        <title>Novel microbial diversity and functional potential in the marine mammal oral microbiome.</title>
        <authorList>
            <person name="Dudek N.K."/>
            <person name="Sun C.L."/>
            <person name="Burstein D."/>
            <person name="Kantor R.S."/>
            <person name="Aliaga Goltsman D.S."/>
            <person name="Bik E.M."/>
            <person name="Thomas B.C."/>
            <person name="Banfield J.F."/>
            <person name="Relman D.A."/>
        </authorList>
    </citation>
    <scope>NUCLEOTIDE SEQUENCE [LARGE SCALE GENOMIC DNA]</scope>
    <source>
        <strain evidence="9">DOLJORAL78_49_30</strain>
    </source>
</reference>
<feature type="active site" evidence="5">
    <location>
        <position position="172"/>
    </location>
</feature>
<proteinExistence type="inferred from homology"/>
<dbReference type="InterPro" id="IPR011548">
    <property type="entry name" value="HIBADH"/>
</dbReference>
<evidence type="ECO:0000256" key="6">
    <source>
        <dbReference type="RuleBase" id="RU910714"/>
    </source>
</evidence>
<comment type="catalytic activity">
    <reaction evidence="6">
        <text>3-hydroxy-2-methylpropanoate + NAD(+) = 2-methyl-3-oxopropanoate + NADH + H(+)</text>
        <dbReference type="Rhea" id="RHEA:17681"/>
        <dbReference type="ChEBI" id="CHEBI:11805"/>
        <dbReference type="ChEBI" id="CHEBI:15378"/>
        <dbReference type="ChEBI" id="CHEBI:57540"/>
        <dbReference type="ChEBI" id="CHEBI:57700"/>
        <dbReference type="ChEBI" id="CHEBI:57945"/>
        <dbReference type="EC" id="1.1.1.31"/>
    </reaction>
</comment>
<accession>A0A2G6JB77</accession>
<dbReference type="InterPro" id="IPR006115">
    <property type="entry name" value="6PGDH_NADP-bd"/>
</dbReference>
<evidence type="ECO:0000256" key="1">
    <source>
        <dbReference type="ARBA" id="ARBA00009080"/>
    </source>
</evidence>
<dbReference type="PANTHER" id="PTHR22981:SF7">
    <property type="entry name" value="3-HYDROXYISOBUTYRATE DEHYDROGENASE, MITOCHONDRIAL"/>
    <property type="match status" value="1"/>
</dbReference>
<dbReference type="PIRSF" id="PIRSF000103">
    <property type="entry name" value="HIBADH"/>
    <property type="match status" value="1"/>
</dbReference>
<evidence type="ECO:0000259" key="7">
    <source>
        <dbReference type="Pfam" id="PF03446"/>
    </source>
</evidence>
<keyword evidence="4 6" id="KW-0520">NAD</keyword>
<dbReference type="FunFam" id="1.10.1040.10:FF:000006">
    <property type="entry name" value="3-hydroxyisobutyrate dehydrogenase"/>
    <property type="match status" value="1"/>
</dbReference>
<feature type="domain" description="3-hydroxyisobutyrate dehydrogenase-like NAD-binding" evidence="8">
    <location>
        <begin position="166"/>
        <end position="293"/>
    </location>
</feature>
<dbReference type="GO" id="GO:0051287">
    <property type="term" value="F:NAD binding"/>
    <property type="evidence" value="ECO:0007669"/>
    <property type="project" value="InterPro"/>
</dbReference>
<evidence type="ECO:0000313" key="9">
    <source>
        <dbReference type="EMBL" id="PIE20678.1"/>
    </source>
</evidence>
<dbReference type="EC" id="1.1.1.31" evidence="6"/>
<keyword evidence="3 6" id="KW-0560">Oxidoreductase</keyword>